<dbReference type="PANTHER" id="PTHR42076:SF1">
    <property type="entry name" value="CYANOVIRIN-N DOMAIN-CONTAINING PROTEIN"/>
    <property type="match status" value="1"/>
</dbReference>
<dbReference type="Pfam" id="PF08881">
    <property type="entry name" value="CVNH"/>
    <property type="match status" value="1"/>
</dbReference>
<dbReference type="SMART" id="SM01111">
    <property type="entry name" value="CVNH"/>
    <property type="match status" value="1"/>
</dbReference>
<gene>
    <name evidence="2" type="ORF">NUU61_006155</name>
</gene>
<dbReference type="InterPro" id="IPR011058">
    <property type="entry name" value="Cyanovirin-N"/>
</dbReference>
<keyword evidence="3" id="KW-1185">Reference proteome</keyword>
<feature type="domain" description="Cyanovirin-N" evidence="1">
    <location>
        <begin position="2"/>
        <end position="105"/>
    </location>
</feature>
<evidence type="ECO:0000313" key="2">
    <source>
        <dbReference type="EMBL" id="KAJ5091285.1"/>
    </source>
</evidence>
<dbReference type="Proteomes" id="UP001141434">
    <property type="component" value="Unassembled WGS sequence"/>
</dbReference>
<dbReference type="Gene3D" id="2.30.60.10">
    <property type="entry name" value="Cyanovirin-N"/>
    <property type="match status" value="1"/>
</dbReference>
<proteinExistence type="predicted"/>
<dbReference type="InterPro" id="IPR036673">
    <property type="entry name" value="Cyanovirin-N_sf"/>
</dbReference>
<dbReference type="EMBL" id="JAPMSZ010000009">
    <property type="protein sequence ID" value="KAJ5091285.1"/>
    <property type="molecule type" value="Genomic_DNA"/>
</dbReference>
<protein>
    <recommendedName>
        <fullName evidence="1">Cyanovirin-N domain-containing protein</fullName>
    </recommendedName>
</protein>
<dbReference type="OrthoDB" id="2441380at2759"/>
<organism evidence="2 3">
    <name type="scientific">Penicillium alfredii</name>
    <dbReference type="NCBI Taxonomy" id="1506179"/>
    <lineage>
        <taxon>Eukaryota</taxon>
        <taxon>Fungi</taxon>
        <taxon>Dikarya</taxon>
        <taxon>Ascomycota</taxon>
        <taxon>Pezizomycotina</taxon>
        <taxon>Eurotiomycetes</taxon>
        <taxon>Eurotiomycetidae</taxon>
        <taxon>Eurotiales</taxon>
        <taxon>Aspergillaceae</taxon>
        <taxon>Penicillium</taxon>
    </lineage>
</organism>
<dbReference type="RefSeq" id="XP_056509483.1">
    <property type="nucleotide sequence ID" value="XM_056656683.1"/>
</dbReference>
<dbReference type="GeneID" id="81395852"/>
<reference evidence="2" key="1">
    <citation type="submission" date="2022-11" db="EMBL/GenBank/DDBJ databases">
        <authorList>
            <person name="Petersen C."/>
        </authorList>
    </citation>
    <scope>NUCLEOTIDE SEQUENCE</scope>
    <source>
        <strain evidence="2">IBT 34128</strain>
    </source>
</reference>
<sequence>MGFHKSSMDIKLRNGHVLCAYCRRPTGEAIYSELDLNEFLGAKKGKFAWSAENFSSSASDVNLQFEGPTHEPILHAQLCDGNGARHEDRVNLADCIKNEDGHLRFMDCF</sequence>
<reference evidence="2" key="2">
    <citation type="journal article" date="2023" name="IMA Fungus">
        <title>Comparative genomic study of the Penicillium genus elucidates a diverse pangenome and 15 lateral gene transfer events.</title>
        <authorList>
            <person name="Petersen C."/>
            <person name="Sorensen T."/>
            <person name="Nielsen M.R."/>
            <person name="Sondergaard T.E."/>
            <person name="Sorensen J.L."/>
            <person name="Fitzpatrick D.A."/>
            <person name="Frisvad J.C."/>
            <person name="Nielsen K.L."/>
        </authorList>
    </citation>
    <scope>NUCLEOTIDE SEQUENCE</scope>
    <source>
        <strain evidence="2">IBT 34128</strain>
    </source>
</reference>
<evidence type="ECO:0000259" key="1">
    <source>
        <dbReference type="SMART" id="SM01111"/>
    </source>
</evidence>
<dbReference type="PANTHER" id="PTHR42076">
    <property type="entry name" value="CYANOVIRIN-N HOMOLOG"/>
    <property type="match status" value="1"/>
</dbReference>
<dbReference type="AlphaFoldDB" id="A0A9W9F0L1"/>
<evidence type="ECO:0000313" key="3">
    <source>
        <dbReference type="Proteomes" id="UP001141434"/>
    </source>
</evidence>
<comment type="caution">
    <text evidence="2">The sequence shown here is derived from an EMBL/GenBank/DDBJ whole genome shotgun (WGS) entry which is preliminary data.</text>
</comment>
<name>A0A9W9F0L1_9EURO</name>
<dbReference type="SUPFAM" id="SSF51322">
    <property type="entry name" value="Cyanovirin-N"/>
    <property type="match status" value="1"/>
</dbReference>
<accession>A0A9W9F0L1</accession>